<keyword evidence="2" id="KW-1185">Reference proteome</keyword>
<protein>
    <submittedName>
        <fullName evidence="1">Uncharacterized protein</fullName>
    </submittedName>
</protein>
<dbReference type="GO" id="GO:0008260">
    <property type="term" value="F:succinyl-CoA:3-oxo-acid CoA-transferase activity"/>
    <property type="evidence" value="ECO:0007669"/>
    <property type="project" value="TreeGrafter"/>
</dbReference>
<dbReference type="EMBL" id="CAJJDN010000064">
    <property type="protein sequence ID" value="CAD8095270.1"/>
    <property type="molecule type" value="Genomic_DNA"/>
</dbReference>
<name>A0A8S1NU75_9CILI</name>
<dbReference type="OrthoDB" id="1933379at2759"/>
<evidence type="ECO:0000313" key="1">
    <source>
        <dbReference type="EMBL" id="CAD8095270.1"/>
    </source>
</evidence>
<comment type="caution">
    <text evidence="1">The sequence shown here is derived from an EMBL/GenBank/DDBJ whole genome shotgun (WGS) entry which is preliminary data.</text>
</comment>
<dbReference type="PANTHER" id="PTHR13707">
    <property type="entry name" value="KETOACID-COENZYME A TRANSFERASE"/>
    <property type="match status" value="1"/>
</dbReference>
<proteinExistence type="predicted"/>
<accession>A0A8S1NU75</accession>
<evidence type="ECO:0000313" key="2">
    <source>
        <dbReference type="Proteomes" id="UP000692954"/>
    </source>
</evidence>
<dbReference type="PANTHER" id="PTHR13707:SF23">
    <property type="entry name" value="SUCCINYL-COA:3-KETOACID-COENZYME A TRANSFERASE"/>
    <property type="match status" value="1"/>
</dbReference>
<dbReference type="InterPro" id="IPR004165">
    <property type="entry name" value="CoA_trans_fam_I"/>
</dbReference>
<dbReference type="Proteomes" id="UP000692954">
    <property type="component" value="Unassembled WGS sequence"/>
</dbReference>
<dbReference type="AlphaFoldDB" id="A0A8S1NU75"/>
<gene>
    <name evidence="1" type="ORF">PSON_ATCC_30995.1.T0640091</name>
</gene>
<sequence>MNSKYMNLGIGIPTLIPTFLDLNITIYFHTEIVVVGLVNYPIKGQELGDLVNAGKESITLNLCSSKFLVVDYLEWQEEAILIQLYQEIYKQINKVILLIGLYKEEWLKEWEVLWIQLIRVLKFLLRKKLLNDITLPITGLKRVDQFITDKAVLLKEMNNQF</sequence>
<organism evidence="1 2">
    <name type="scientific">Paramecium sonneborni</name>
    <dbReference type="NCBI Taxonomy" id="65129"/>
    <lineage>
        <taxon>Eukaryota</taxon>
        <taxon>Sar</taxon>
        <taxon>Alveolata</taxon>
        <taxon>Ciliophora</taxon>
        <taxon>Intramacronucleata</taxon>
        <taxon>Oligohymenophorea</taxon>
        <taxon>Peniculida</taxon>
        <taxon>Parameciidae</taxon>
        <taxon>Paramecium</taxon>
    </lineage>
</organism>
<reference evidence="1" key="1">
    <citation type="submission" date="2021-01" db="EMBL/GenBank/DDBJ databases">
        <authorList>
            <consortium name="Genoscope - CEA"/>
            <person name="William W."/>
        </authorList>
    </citation>
    <scope>NUCLEOTIDE SEQUENCE</scope>
</reference>